<dbReference type="Gene3D" id="1.20.1280.50">
    <property type="match status" value="1"/>
</dbReference>
<dbReference type="InterPro" id="IPR053781">
    <property type="entry name" value="F-box_AtFBL13-like"/>
</dbReference>
<dbReference type="InterPro" id="IPR032675">
    <property type="entry name" value="LRR_dom_sf"/>
</dbReference>
<feature type="non-terminal residue" evidence="2">
    <location>
        <position position="316"/>
    </location>
</feature>
<evidence type="ECO:0000259" key="1">
    <source>
        <dbReference type="PROSITE" id="PS50181"/>
    </source>
</evidence>
<dbReference type="PANTHER" id="PTHR31639:SF42">
    <property type="entry name" value="OS02G0160200 PROTEIN"/>
    <property type="match status" value="1"/>
</dbReference>
<reference evidence="2 3" key="1">
    <citation type="journal article" date="2013" name="Proc. Natl. Acad. Sci. U.S.A.">
        <title>Fine-scale variation in meiotic recombination in Mimulus inferred from population shotgun sequencing.</title>
        <authorList>
            <person name="Hellsten U."/>
            <person name="Wright K.M."/>
            <person name="Jenkins J."/>
            <person name="Shu S."/>
            <person name="Yuan Y."/>
            <person name="Wessler S.R."/>
            <person name="Schmutz J."/>
            <person name="Willis J.H."/>
            <person name="Rokhsar D.S."/>
        </authorList>
    </citation>
    <scope>NUCLEOTIDE SEQUENCE [LARGE SCALE GENOMIC DNA]</scope>
    <source>
        <strain evidence="3">cv. DUN x IM62</strain>
    </source>
</reference>
<keyword evidence="3" id="KW-1185">Reference proteome</keyword>
<dbReference type="InterPro" id="IPR001810">
    <property type="entry name" value="F-box_dom"/>
</dbReference>
<dbReference type="STRING" id="4155.A0A022QUJ1"/>
<dbReference type="PANTHER" id="PTHR31639">
    <property type="entry name" value="F-BOX PROTEIN-LIKE"/>
    <property type="match status" value="1"/>
</dbReference>
<accession>A0A022QUJ1</accession>
<dbReference type="SUPFAM" id="SSF52058">
    <property type="entry name" value="L domain-like"/>
    <property type="match status" value="1"/>
</dbReference>
<dbReference type="EMBL" id="KI631110">
    <property type="protein sequence ID" value="EYU30195.1"/>
    <property type="molecule type" value="Genomic_DNA"/>
</dbReference>
<dbReference type="eggNOG" id="ENOG502S269">
    <property type="taxonomic scope" value="Eukaryota"/>
</dbReference>
<proteinExistence type="predicted"/>
<sequence>MDRISELPKHILQRILYFLSQKDAVRTSVLSKSWRNIWCTRPNLDLSDINFKKFKQEFLSTVEKNLQRYCDRRMCLEEFGLRMFLGNHESVSLLEKWIPSLKNMGVKEFRLSIYWKYSRQLPSVVFEAESLQDLHVEGFMLDQTTIGRNVLSKHLKNLHLEKVDIEDGVFQKIISSCPLIETLSLESCERLRNIKVNTLLRLKKFYFESAPHEKCSIEIHPASLETIKIEFADVSFPKGAEFHSLNSLYMNNVILSSFDDFSSCKFPSLDNLVISYCDGLNKSREETHLFIDAPNINTFQYYGFRKPSISFATTSR</sequence>
<dbReference type="PROSITE" id="PS50181">
    <property type="entry name" value="FBOX"/>
    <property type="match status" value="1"/>
</dbReference>
<dbReference type="AlphaFoldDB" id="A0A022QUJ1"/>
<gene>
    <name evidence="2" type="ORF">MIMGU_mgv1a023850mg</name>
</gene>
<dbReference type="Pfam" id="PF24758">
    <property type="entry name" value="LRR_At5g56370"/>
    <property type="match status" value="1"/>
</dbReference>
<organism evidence="2 3">
    <name type="scientific">Erythranthe guttata</name>
    <name type="common">Yellow monkey flower</name>
    <name type="synonym">Mimulus guttatus</name>
    <dbReference type="NCBI Taxonomy" id="4155"/>
    <lineage>
        <taxon>Eukaryota</taxon>
        <taxon>Viridiplantae</taxon>
        <taxon>Streptophyta</taxon>
        <taxon>Embryophyta</taxon>
        <taxon>Tracheophyta</taxon>
        <taxon>Spermatophyta</taxon>
        <taxon>Magnoliopsida</taxon>
        <taxon>eudicotyledons</taxon>
        <taxon>Gunneridae</taxon>
        <taxon>Pentapetalae</taxon>
        <taxon>asterids</taxon>
        <taxon>lamiids</taxon>
        <taxon>Lamiales</taxon>
        <taxon>Phrymaceae</taxon>
        <taxon>Erythranthe</taxon>
    </lineage>
</organism>
<dbReference type="CDD" id="cd22160">
    <property type="entry name" value="F-box_AtFBL13-like"/>
    <property type="match status" value="1"/>
</dbReference>
<evidence type="ECO:0000313" key="3">
    <source>
        <dbReference type="Proteomes" id="UP000030748"/>
    </source>
</evidence>
<dbReference type="Pfam" id="PF00646">
    <property type="entry name" value="F-box"/>
    <property type="match status" value="1"/>
</dbReference>
<dbReference type="InterPro" id="IPR055411">
    <property type="entry name" value="LRR_FXL15/At3g58940/PEG3-like"/>
</dbReference>
<dbReference type="InterPro" id="IPR036047">
    <property type="entry name" value="F-box-like_dom_sf"/>
</dbReference>
<dbReference type="Gene3D" id="3.80.10.10">
    <property type="entry name" value="Ribonuclease Inhibitor"/>
    <property type="match status" value="1"/>
</dbReference>
<protein>
    <recommendedName>
        <fullName evidence="1">F-box domain-containing protein</fullName>
    </recommendedName>
</protein>
<dbReference type="SUPFAM" id="SSF81383">
    <property type="entry name" value="F-box domain"/>
    <property type="match status" value="1"/>
</dbReference>
<evidence type="ECO:0000313" key="2">
    <source>
        <dbReference type="EMBL" id="EYU30195.1"/>
    </source>
</evidence>
<name>A0A022QUJ1_ERYGU</name>
<dbReference type="Proteomes" id="UP000030748">
    <property type="component" value="Unassembled WGS sequence"/>
</dbReference>
<feature type="domain" description="F-box" evidence="1">
    <location>
        <begin position="1"/>
        <end position="54"/>
    </location>
</feature>